<proteinExistence type="inferred from homology"/>
<evidence type="ECO:0000256" key="8">
    <source>
        <dbReference type="PIRSR" id="PIRSR602403-1"/>
    </source>
</evidence>
<evidence type="ECO:0000313" key="9">
    <source>
        <dbReference type="EMBL" id="PYH98110.1"/>
    </source>
</evidence>
<dbReference type="Pfam" id="PF00067">
    <property type="entry name" value="p450"/>
    <property type="match status" value="1"/>
</dbReference>
<dbReference type="InterPro" id="IPR001128">
    <property type="entry name" value="Cyt_P450"/>
</dbReference>
<keyword evidence="10" id="KW-1185">Reference proteome</keyword>
<feature type="binding site" description="axial binding residue" evidence="8">
    <location>
        <position position="374"/>
    </location>
    <ligand>
        <name>heme</name>
        <dbReference type="ChEBI" id="CHEBI:30413"/>
    </ligand>
    <ligandPart>
        <name>Fe</name>
        <dbReference type="ChEBI" id="CHEBI:18248"/>
    </ligandPart>
</feature>
<accession>A0A319DKQ1</accession>
<reference evidence="9 10" key="1">
    <citation type="submission" date="2018-02" db="EMBL/GenBank/DDBJ databases">
        <title>The genomes of Aspergillus section Nigri reveals drivers in fungal speciation.</title>
        <authorList>
            <consortium name="DOE Joint Genome Institute"/>
            <person name="Vesth T.C."/>
            <person name="Nybo J."/>
            <person name="Theobald S."/>
            <person name="Brandl J."/>
            <person name="Frisvad J.C."/>
            <person name="Nielsen K.F."/>
            <person name="Lyhne E.K."/>
            <person name="Kogle M.E."/>
            <person name="Kuo A."/>
            <person name="Riley R."/>
            <person name="Clum A."/>
            <person name="Nolan M."/>
            <person name="Lipzen A."/>
            <person name="Salamov A."/>
            <person name="Henrissat B."/>
            <person name="Wiebenga A."/>
            <person name="De vries R.P."/>
            <person name="Grigoriev I.V."/>
            <person name="Mortensen U.H."/>
            <person name="Andersen M.R."/>
            <person name="Baker S.E."/>
        </authorList>
    </citation>
    <scope>NUCLEOTIDE SEQUENCE [LARGE SCALE GENOMIC DNA]</scope>
    <source>
        <strain evidence="9 10">CBS 707.79</strain>
    </source>
</reference>
<keyword evidence="6 8" id="KW-0408">Iron</keyword>
<dbReference type="Proteomes" id="UP000247810">
    <property type="component" value="Unassembled WGS sequence"/>
</dbReference>
<dbReference type="GO" id="GO:0005506">
    <property type="term" value="F:iron ion binding"/>
    <property type="evidence" value="ECO:0007669"/>
    <property type="project" value="InterPro"/>
</dbReference>
<keyword evidence="3 8" id="KW-0349">Heme</keyword>
<dbReference type="GO" id="GO:0008395">
    <property type="term" value="F:steroid hydroxylase activity"/>
    <property type="evidence" value="ECO:0007669"/>
    <property type="project" value="TreeGrafter"/>
</dbReference>
<dbReference type="GO" id="GO:0016705">
    <property type="term" value="F:oxidoreductase activity, acting on paired donors, with incorporation or reduction of molecular oxygen"/>
    <property type="evidence" value="ECO:0007669"/>
    <property type="project" value="InterPro"/>
</dbReference>
<dbReference type="SUPFAM" id="SSF48264">
    <property type="entry name" value="Cytochrome P450"/>
    <property type="match status" value="1"/>
</dbReference>
<dbReference type="Gene3D" id="1.10.630.10">
    <property type="entry name" value="Cytochrome P450"/>
    <property type="match status" value="1"/>
</dbReference>
<dbReference type="InterPro" id="IPR036396">
    <property type="entry name" value="Cyt_P450_sf"/>
</dbReference>
<keyword evidence="4 8" id="KW-0479">Metal-binding</keyword>
<evidence type="ECO:0000256" key="1">
    <source>
        <dbReference type="ARBA" id="ARBA00001971"/>
    </source>
</evidence>
<dbReference type="GO" id="GO:0020037">
    <property type="term" value="F:heme binding"/>
    <property type="evidence" value="ECO:0007669"/>
    <property type="project" value="InterPro"/>
</dbReference>
<gene>
    <name evidence="9" type="ORF">BO71DRAFT_438347</name>
</gene>
<dbReference type="CDD" id="cd11040">
    <property type="entry name" value="CYP7_CYP8-like"/>
    <property type="match status" value="1"/>
</dbReference>
<dbReference type="EMBL" id="KZ825815">
    <property type="protein sequence ID" value="PYH98110.1"/>
    <property type="molecule type" value="Genomic_DNA"/>
</dbReference>
<dbReference type="OrthoDB" id="1470350at2759"/>
<evidence type="ECO:0000256" key="5">
    <source>
        <dbReference type="ARBA" id="ARBA00023002"/>
    </source>
</evidence>
<protein>
    <submittedName>
        <fullName evidence="9">Cytochrome P450</fullName>
    </submittedName>
</protein>
<comment type="cofactor">
    <cofactor evidence="1 8">
        <name>heme</name>
        <dbReference type="ChEBI" id="CHEBI:30413"/>
    </cofactor>
</comment>
<dbReference type="STRING" id="1448320.A0A319DKQ1"/>
<dbReference type="VEuPathDB" id="FungiDB:BO71DRAFT_438347"/>
<keyword evidence="7" id="KW-0503">Monooxygenase</keyword>
<sequence>MQEPFALTIAGKRYYVITTPANSRLFFSDATALTLDGFLNRVLVGFGCGLDRIPTLWQANPPTPLNPKGKNLINLTEDLFKHHLLPGPTFDILVERYRGALRDLLSWDRLTTLHPMMDEKRTKPISLYDLCSEFMINATQMSLFDPVLFQIDPSMTTHLRTFTDEIWKLLHPSRLVDRTVSQQLLRQYTAAFLTYLRLPADERKNETWLIKTILETYEELGIHETDRAAMLVMIYWAGDANAYKAAFWVLSYILYDPQLRKQVRQETAPAVGPDGGLDMAYLVDRCPRLSSIYHEVLRLTKRDVVFRQVVRDTQIGGKHLRKENYAMIASCQLHENCETYGADAVSFNPDRFLKQPELAHQPGFYPYGGGKYYCPGRYFATVEIYGFVALMLNHYQMELAVPGELFPRRDESLLTFGISRPVPGDDLHVRLTRRT</sequence>
<evidence type="ECO:0000313" key="10">
    <source>
        <dbReference type="Proteomes" id="UP000247810"/>
    </source>
</evidence>
<dbReference type="InterPro" id="IPR002403">
    <property type="entry name" value="Cyt_P450_E_grp-IV"/>
</dbReference>
<name>A0A319DKQ1_9EURO</name>
<evidence type="ECO:0000256" key="2">
    <source>
        <dbReference type="ARBA" id="ARBA00010617"/>
    </source>
</evidence>
<comment type="similarity">
    <text evidence="2">Belongs to the cytochrome P450 family.</text>
</comment>
<organism evidence="9 10">
    <name type="scientific">Aspergillus ellipticus CBS 707.79</name>
    <dbReference type="NCBI Taxonomy" id="1448320"/>
    <lineage>
        <taxon>Eukaryota</taxon>
        <taxon>Fungi</taxon>
        <taxon>Dikarya</taxon>
        <taxon>Ascomycota</taxon>
        <taxon>Pezizomycotina</taxon>
        <taxon>Eurotiomycetes</taxon>
        <taxon>Eurotiomycetidae</taxon>
        <taxon>Eurotiales</taxon>
        <taxon>Aspergillaceae</taxon>
        <taxon>Aspergillus</taxon>
        <taxon>Aspergillus subgen. Circumdati</taxon>
    </lineage>
</organism>
<evidence type="ECO:0000256" key="7">
    <source>
        <dbReference type="ARBA" id="ARBA00023033"/>
    </source>
</evidence>
<dbReference type="InterPro" id="IPR050529">
    <property type="entry name" value="CYP450_sterol_14alpha_dmase"/>
</dbReference>
<dbReference type="PANTHER" id="PTHR24304">
    <property type="entry name" value="CYTOCHROME P450 FAMILY 7"/>
    <property type="match status" value="1"/>
</dbReference>
<dbReference type="PRINTS" id="PR00465">
    <property type="entry name" value="EP450IV"/>
</dbReference>
<evidence type="ECO:0000256" key="3">
    <source>
        <dbReference type="ARBA" id="ARBA00022617"/>
    </source>
</evidence>
<evidence type="ECO:0000256" key="4">
    <source>
        <dbReference type="ARBA" id="ARBA00022723"/>
    </source>
</evidence>
<dbReference type="PANTHER" id="PTHR24304:SF2">
    <property type="entry name" value="24-HYDROXYCHOLESTEROL 7-ALPHA-HYDROXYLASE"/>
    <property type="match status" value="1"/>
</dbReference>
<keyword evidence="5" id="KW-0560">Oxidoreductase</keyword>
<dbReference type="AlphaFoldDB" id="A0A319DKQ1"/>
<evidence type="ECO:0000256" key="6">
    <source>
        <dbReference type="ARBA" id="ARBA00023004"/>
    </source>
</evidence>